<dbReference type="Proteomes" id="UP000002574">
    <property type="component" value="Chromosome"/>
</dbReference>
<keyword evidence="3" id="KW-1185">Reference proteome</keyword>
<evidence type="ECO:0000256" key="1">
    <source>
        <dbReference type="SAM" id="Phobius"/>
    </source>
</evidence>
<dbReference type="STRING" id="608538.HTH_1634"/>
<accession>D3DJS9</accession>
<dbReference type="KEGG" id="hth:HTH_1634"/>
<dbReference type="RefSeq" id="WP_012964261.1">
    <property type="nucleotide sequence ID" value="NC_013799.1"/>
</dbReference>
<feature type="transmembrane region" description="Helical" evidence="1">
    <location>
        <begin position="63"/>
        <end position="88"/>
    </location>
</feature>
<feature type="transmembrane region" description="Helical" evidence="1">
    <location>
        <begin position="15"/>
        <end position="33"/>
    </location>
</feature>
<evidence type="ECO:0000313" key="3">
    <source>
        <dbReference type="Proteomes" id="UP000002574"/>
    </source>
</evidence>
<dbReference type="EMBL" id="AP011112">
    <property type="protein sequence ID" value="BAI70081.1"/>
    <property type="molecule type" value="Genomic_DNA"/>
</dbReference>
<gene>
    <name evidence="2" type="ordered locus">HTH_1634</name>
</gene>
<sequence>MDWLKTFEPLLSDPLIQFFLWMAFFQVIAQVFLDRRVAFWIASVSSTFFWVSKYEVITPLKAWSIIFSVFLIYLFLKSLFHFNIFLYLKGKRRCPMCYSEVHWKAKVCPYCHHKFKEKEV</sequence>
<organism evidence="2 3">
    <name type="scientific">Hydrogenobacter thermophilus (strain DSM 6534 / IAM 12695 / TK-6)</name>
    <dbReference type="NCBI Taxonomy" id="608538"/>
    <lineage>
        <taxon>Bacteria</taxon>
        <taxon>Pseudomonadati</taxon>
        <taxon>Aquificota</taxon>
        <taxon>Aquificia</taxon>
        <taxon>Aquificales</taxon>
        <taxon>Aquificaceae</taxon>
        <taxon>Hydrogenobacter</taxon>
    </lineage>
</organism>
<reference evidence="2 3" key="1">
    <citation type="journal article" date="2010" name="J. Bacteriol.">
        <title>Complete genome sequence of the thermophilic, obligately chemolithoautotrophic hydrogen-oxidizing bacterium Hydrogenobacter thermophilus TK-6.</title>
        <authorList>
            <person name="Arai H."/>
            <person name="Kanbe H."/>
            <person name="Ishii M."/>
            <person name="Igarashi Y."/>
        </authorList>
    </citation>
    <scope>NUCLEOTIDE SEQUENCE [LARGE SCALE GENOMIC DNA]</scope>
    <source>
        <strain evidence="3">DSM 6534 / IAM 12695 / TK-6 [Tokyo]</strain>
    </source>
</reference>
<keyword evidence="1" id="KW-1133">Transmembrane helix</keyword>
<dbReference type="OrthoDB" id="14720at2"/>
<protein>
    <submittedName>
        <fullName evidence="2">Uncharacterized protein</fullName>
    </submittedName>
</protein>
<dbReference type="AlphaFoldDB" id="D3DJS9"/>
<keyword evidence="1" id="KW-0472">Membrane</keyword>
<evidence type="ECO:0000313" key="2">
    <source>
        <dbReference type="EMBL" id="BAI70081.1"/>
    </source>
</evidence>
<feature type="transmembrane region" description="Helical" evidence="1">
    <location>
        <begin position="38"/>
        <end position="57"/>
    </location>
</feature>
<name>D3DJS9_HYDTT</name>
<proteinExistence type="predicted"/>
<keyword evidence="1" id="KW-0812">Transmembrane</keyword>